<organism evidence="1 2">
    <name type="scientific">Engystomops pustulosus</name>
    <name type="common">Tungara frog</name>
    <name type="synonym">Physalaemus pustulosus</name>
    <dbReference type="NCBI Taxonomy" id="76066"/>
    <lineage>
        <taxon>Eukaryota</taxon>
        <taxon>Metazoa</taxon>
        <taxon>Chordata</taxon>
        <taxon>Craniata</taxon>
        <taxon>Vertebrata</taxon>
        <taxon>Euteleostomi</taxon>
        <taxon>Amphibia</taxon>
        <taxon>Batrachia</taxon>
        <taxon>Anura</taxon>
        <taxon>Neobatrachia</taxon>
        <taxon>Hyloidea</taxon>
        <taxon>Leptodactylidae</taxon>
        <taxon>Leiuperinae</taxon>
        <taxon>Engystomops</taxon>
    </lineage>
</organism>
<name>A0AAV6YHC2_ENGPU</name>
<dbReference type="AlphaFoldDB" id="A0AAV6YHC2"/>
<protein>
    <submittedName>
        <fullName evidence="1">Uncharacterized protein</fullName>
    </submittedName>
</protein>
<accession>A0AAV6YHC2</accession>
<reference evidence="1" key="1">
    <citation type="thesis" date="2020" institute="ProQuest LLC" country="789 East Eisenhower Parkway, Ann Arbor, MI, USA">
        <title>Comparative Genomics and Chromosome Evolution.</title>
        <authorList>
            <person name="Mudd A.B."/>
        </authorList>
    </citation>
    <scope>NUCLEOTIDE SEQUENCE</scope>
    <source>
        <strain evidence="1">237g6f4</strain>
        <tissue evidence="1">Blood</tissue>
    </source>
</reference>
<evidence type="ECO:0000313" key="1">
    <source>
        <dbReference type="EMBL" id="KAG8536497.1"/>
    </source>
</evidence>
<dbReference type="EMBL" id="WNYA01042415">
    <property type="protein sequence ID" value="KAG8536497.1"/>
    <property type="molecule type" value="Genomic_DNA"/>
</dbReference>
<dbReference type="Proteomes" id="UP000824782">
    <property type="component" value="Unassembled WGS sequence"/>
</dbReference>
<proteinExistence type="predicted"/>
<keyword evidence="2" id="KW-1185">Reference proteome</keyword>
<evidence type="ECO:0000313" key="2">
    <source>
        <dbReference type="Proteomes" id="UP000824782"/>
    </source>
</evidence>
<gene>
    <name evidence="1" type="ORF">GDO81_026231</name>
</gene>
<comment type="caution">
    <text evidence="1">The sequence shown here is derived from an EMBL/GenBank/DDBJ whole genome shotgun (WGS) entry which is preliminary data.</text>
</comment>
<sequence length="85" mass="9361">MKVLRPMSTRCRCFAEVRGGAPEFIVFIIFAAVFPNPSGYRSATPPDFRCVHPVRQNPGAIQGKSAQIGNIRVTSRENANRALSK</sequence>